<gene>
    <name evidence="1" type="ORF">g.11848</name>
</gene>
<organism evidence="1">
    <name type="scientific">Lygus hesperus</name>
    <name type="common">Western plant bug</name>
    <dbReference type="NCBI Taxonomy" id="30085"/>
    <lineage>
        <taxon>Eukaryota</taxon>
        <taxon>Metazoa</taxon>
        <taxon>Ecdysozoa</taxon>
        <taxon>Arthropoda</taxon>
        <taxon>Hexapoda</taxon>
        <taxon>Insecta</taxon>
        <taxon>Pterygota</taxon>
        <taxon>Neoptera</taxon>
        <taxon>Paraneoptera</taxon>
        <taxon>Hemiptera</taxon>
        <taxon>Heteroptera</taxon>
        <taxon>Panheteroptera</taxon>
        <taxon>Cimicomorpha</taxon>
        <taxon>Miridae</taxon>
        <taxon>Mirini</taxon>
        <taxon>Lygus</taxon>
    </lineage>
</organism>
<dbReference type="AlphaFoldDB" id="A0A146LKZ2"/>
<reference evidence="1" key="1">
    <citation type="journal article" date="2016" name="Gigascience">
        <title>De novo construction of an expanded transcriptome assembly for the western tarnished plant bug, Lygus hesperus.</title>
        <authorList>
            <person name="Tassone E.E."/>
            <person name="Geib S.M."/>
            <person name="Hall B."/>
            <person name="Fabrick J.A."/>
            <person name="Brent C.S."/>
            <person name="Hull J.J."/>
        </authorList>
    </citation>
    <scope>NUCLEOTIDE SEQUENCE</scope>
</reference>
<name>A0A146LKZ2_LYGHE</name>
<protein>
    <submittedName>
        <fullName evidence="1">Uncharacterized protein</fullName>
    </submittedName>
</protein>
<dbReference type="EMBL" id="GDHC01010704">
    <property type="protein sequence ID" value="JAQ07925.1"/>
    <property type="molecule type" value="Transcribed_RNA"/>
</dbReference>
<proteinExistence type="predicted"/>
<sequence length="127" mass="13789">MCRVTNKYFTAPLMLTVCGGIGICQEGVKAVDQACGDEAYDAVIVCCTSVCLLAAVHDETIQSTLLRLCLSHLQTLARSKTRCIYLEHHGDQSDYAAAAQDEKLIALHIVDVCEDDKAGVTETRRAL</sequence>
<evidence type="ECO:0000313" key="1">
    <source>
        <dbReference type="EMBL" id="JAQ07925.1"/>
    </source>
</evidence>
<accession>A0A146LKZ2</accession>